<dbReference type="InterPro" id="IPR041373">
    <property type="entry name" value="RT_RNaseH"/>
</dbReference>
<evidence type="ECO:0000259" key="7">
    <source>
        <dbReference type="Pfam" id="PF17917"/>
    </source>
</evidence>
<accession>A0A0K2UUC8</accession>
<dbReference type="SUPFAM" id="SSF56672">
    <property type="entry name" value="DNA/RNA polymerases"/>
    <property type="match status" value="1"/>
</dbReference>
<organism evidence="8">
    <name type="scientific">Lepeophtheirus salmonis</name>
    <name type="common">Salmon louse</name>
    <name type="synonym">Caligus salmonis</name>
    <dbReference type="NCBI Taxonomy" id="72036"/>
    <lineage>
        <taxon>Eukaryota</taxon>
        <taxon>Metazoa</taxon>
        <taxon>Ecdysozoa</taxon>
        <taxon>Arthropoda</taxon>
        <taxon>Crustacea</taxon>
        <taxon>Multicrustacea</taxon>
        <taxon>Hexanauplia</taxon>
        <taxon>Copepoda</taxon>
        <taxon>Siphonostomatoida</taxon>
        <taxon>Caligidae</taxon>
        <taxon>Lepeophtheirus</taxon>
    </lineage>
</organism>
<evidence type="ECO:0000256" key="1">
    <source>
        <dbReference type="ARBA" id="ARBA00022679"/>
    </source>
</evidence>
<proteinExistence type="predicted"/>
<keyword evidence="6" id="KW-0695">RNA-directed DNA polymerase</keyword>
<dbReference type="GO" id="GO:0003964">
    <property type="term" value="F:RNA-directed DNA polymerase activity"/>
    <property type="evidence" value="ECO:0007669"/>
    <property type="project" value="UniProtKB-KW"/>
</dbReference>
<sequence>SRALATTQQKYSRFDRELLSVKESIKHFLWVLDGEVFKVFTYHQSLFTEVDIRNSSWTLRKFCTFAFIPELNFDIKHISGKLNHTADILSRSINNIAIGPTFIEDIIDDQKNQVPNLLKFKNKPCFR</sequence>
<name>A0A0K2UUC8_LEPSM</name>
<evidence type="ECO:0000256" key="2">
    <source>
        <dbReference type="ARBA" id="ARBA00022695"/>
    </source>
</evidence>
<keyword evidence="3" id="KW-0540">Nuclease</keyword>
<keyword evidence="1" id="KW-0808">Transferase</keyword>
<keyword evidence="4" id="KW-0255">Endonuclease</keyword>
<dbReference type="PANTHER" id="PTHR37984">
    <property type="entry name" value="PROTEIN CBG26694"/>
    <property type="match status" value="1"/>
</dbReference>
<evidence type="ECO:0000256" key="6">
    <source>
        <dbReference type="ARBA" id="ARBA00022918"/>
    </source>
</evidence>
<evidence type="ECO:0000313" key="8">
    <source>
        <dbReference type="EMBL" id="CDW41853.1"/>
    </source>
</evidence>
<dbReference type="InterPro" id="IPR050951">
    <property type="entry name" value="Retrovirus_Pol_polyprotein"/>
</dbReference>
<dbReference type="PANTHER" id="PTHR37984:SF5">
    <property type="entry name" value="PROTEIN NYNRIN-LIKE"/>
    <property type="match status" value="1"/>
</dbReference>
<reference evidence="8" key="1">
    <citation type="submission" date="2014-05" db="EMBL/GenBank/DDBJ databases">
        <authorList>
            <person name="Chronopoulou M."/>
        </authorList>
    </citation>
    <scope>NUCLEOTIDE SEQUENCE</scope>
    <source>
        <tissue evidence="8">Whole organism</tissue>
    </source>
</reference>
<dbReference type="GO" id="GO:0004519">
    <property type="term" value="F:endonuclease activity"/>
    <property type="evidence" value="ECO:0007669"/>
    <property type="project" value="UniProtKB-KW"/>
</dbReference>
<feature type="domain" description="Reverse transcriptase RNase H-like" evidence="7">
    <location>
        <begin position="1"/>
        <end position="46"/>
    </location>
</feature>
<evidence type="ECO:0000256" key="5">
    <source>
        <dbReference type="ARBA" id="ARBA00022801"/>
    </source>
</evidence>
<dbReference type="EMBL" id="HACA01024492">
    <property type="protein sequence ID" value="CDW41853.1"/>
    <property type="molecule type" value="Transcribed_RNA"/>
</dbReference>
<feature type="non-terminal residue" evidence="8">
    <location>
        <position position="1"/>
    </location>
</feature>
<dbReference type="GO" id="GO:0016787">
    <property type="term" value="F:hydrolase activity"/>
    <property type="evidence" value="ECO:0007669"/>
    <property type="project" value="UniProtKB-KW"/>
</dbReference>
<protein>
    <recommendedName>
        <fullName evidence="7">Reverse transcriptase RNase H-like domain-containing protein</fullName>
    </recommendedName>
</protein>
<dbReference type="AlphaFoldDB" id="A0A0K2UUC8"/>
<dbReference type="InterPro" id="IPR043502">
    <property type="entry name" value="DNA/RNA_pol_sf"/>
</dbReference>
<keyword evidence="2" id="KW-0548">Nucleotidyltransferase</keyword>
<evidence type="ECO:0000256" key="4">
    <source>
        <dbReference type="ARBA" id="ARBA00022759"/>
    </source>
</evidence>
<evidence type="ECO:0000256" key="3">
    <source>
        <dbReference type="ARBA" id="ARBA00022722"/>
    </source>
</evidence>
<dbReference type="Pfam" id="PF17917">
    <property type="entry name" value="RT_RNaseH"/>
    <property type="match status" value="1"/>
</dbReference>
<keyword evidence="5" id="KW-0378">Hydrolase</keyword>